<dbReference type="InterPro" id="IPR047057">
    <property type="entry name" value="MerR_fam"/>
</dbReference>
<dbReference type="Pfam" id="PF13411">
    <property type="entry name" value="MerR_1"/>
    <property type="match status" value="1"/>
</dbReference>
<feature type="region of interest" description="Disordered" evidence="2">
    <location>
        <begin position="203"/>
        <end position="241"/>
    </location>
</feature>
<keyword evidence="5" id="KW-1185">Reference proteome</keyword>
<dbReference type="SUPFAM" id="SSF46955">
    <property type="entry name" value="Putative DNA-binding domain"/>
    <property type="match status" value="1"/>
</dbReference>
<feature type="domain" description="HTH merR-type" evidence="3">
    <location>
        <begin position="18"/>
        <end position="87"/>
    </location>
</feature>
<dbReference type="InterPro" id="IPR009061">
    <property type="entry name" value="DNA-bd_dom_put_sf"/>
</dbReference>
<dbReference type="GO" id="GO:0003700">
    <property type="term" value="F:DNA-binding transcription factor activity"/>
    <property type="evidence" value="ECO:0007669"/>
    <property type="project" value="InterPro"/>
</dbReference>
<dbReference type="PANTHER" id="PTHR30204">
    <property type="entry name" value="REDOX-CYCLING DRUG-SENSING TRANSCRIPTIONAL ACTIVATOR SOXR"/>
    <property type="match status" value="1"/>
</dbReference>
<dbReference type="EMBL" id="CP042266">
    <property type="protein sequence ID" value="QDY79936.1"/>
    <property type="molecule type" value="Genomic_DNA"/>
</dbReference>
<dbReference type="KEGG" id="sqz:FQU76_29160"/>
<dbReference type="PRINTS" id="PR00040">
    <property type="entry name" value="HTHMERR"/>
</dbReference>
<dbReference type="AlphaFoldDB" id="A0A5B8JER4"/>
<dbReference type="Gene3D" id="1.10.1660.10">
    <property type="match status" value="1"/>
</dbReference>
<reference evidence="4 5" key="1">
    <citation type="submission" date="2019-07" db="EMBL/GenBank/DDBJ databases">
        <authorList>
            <person name="Zhu P."/>
        </authorList>
    </citation>
    <scope>NUCLEOTIDE SEQUENCE [LARGE SCALE GENOMIC DNA]</scope>
    <source>
        <strain evidence="4 5">SSL-25</strain>
    </source>
</reference>
<dbReference type="PANTHER" id="PTHR30204:SF93">
    <property type="entry name" value="HTH MERR-TYPE DOMAIN-CONTAINING PROTEIN"/>
    <property type="match status" value="1"/>
</dbReference>
<feature type="compositionally biased region" description="Basic and acidic residues" evidence="2">
    <location>
        <begin position="203"/>
        <end position="238"/>
    </location>
</feature>
<protein>
    <submittedName>
        <fullName evidence="4">MerR family transcriptional regulator</fullName>
    </submittedName>
</protein>
<evidence type="ECO:0000256" key="1">
    <source>
        <dbReference type="ARBA" id="ARBA00023125"/>
    </source>
</evidence>
<organism evidence="4 5">
    <name type="scientific">Streptomyces qinzhouensis</name>
    <dbReference type="NCBI Taxonomy" id="2599401"/>
    <lineage>
        <taxon>Bacteria</taxon>
        <taxon>Bacillati</taxon>
        <taxon>Actinomycetota</taxon>
        <taxon>Actinomycetes</taxon>
        <taxon>Kitasatosporales</taxon>
        <taxon>Streptomycetaceae</taxon>
        <taxon>Streptomyces</taxon>
    </lineage>
</organism>
<proteinExistence type="predicted"/>
<name>A0A5B8JER4_9ACTN</name>
<dbReference type="InterPro" id="IPR000551">
    <property type="entry name" value="MerR-type_HTH_dom"/>
</dbReference>
<evidence type="ECO:0000313" key="4">
    <source>
        <dbReference type="EMBL" id="QDY79936.1"/>
    </source>
</evidence>
<dbReference type="GO" id="GO:0003677">
    <property type="term" value="F:DNA binding"/>
    <property type="evidence" value="ECO:0007669"/>
    <property type="project" value="UniProtKB-KW"/>
</dbReference>
<keyword evidence="1" id="KW-0238">DNA-binding</keyword>
<sequence length="288" mass="31170">MATGTTAVPGAGGTDEPPMTVDELAARAGVTVRTIRFYGTRGLLPPPVIGPRRVGHYGPGHLSRLALIEELQRQGMTLAAVERYLEQLPPDIGAHDLAIHRALVASWVPDSAEVVTREQLERRLGRRLGDDDIDKLEAMGAVARGPGPGTYHVDPGLLMLAAELLDIPIAYETILAARTILLEHTRSVAHELTRLFRDEVWQPYRDREPGDGPGRNEESGEPSERGEPGDTDAERAEAMRTLSAPIRPLIVQALVTAFQRSMKEELRSAFGMAADRPAVGPAPGDPGR</sequence>
<evidence type="ECO:0000256" key="2">
    <source>
        <dbReference type="SAM" id="MobiDB-lite"/>
    </source>
</evidence>
<dbReference type="OrthoDB" id="6716891at2"/>
<dbReference type="RefSeq" id="WP_146483266.1">
    <property type="nucleotide sequence ID" value="NZ_CP042266.1"/>
</dbReference>
<dbReference type="PROSITE" id="PS50937">
    <property type="entry name" value="HTH_MERR_2"/>
    <property type="match status" value="1"/>
</dbReference>
<evidence type="ECO:0000259" key="3">
    <source>
        <dbReference type="PROSITE" id="PS50937"/>
    </source>
</evidence>
<dbReference type="SMART" id="SM00422">
    <property type="entry name" value="HTH_MERR"/>
    <property type="match status" value="1"/>
</dbReference>
<dbReference type="Proteomes" id="UP000320580">
    <property type="component" value="Chromosome"/>
</dbReference>
<accession>A0A5B8JER4</accession>
<gene>
    <name evidence="4" type="ORF">FQU76_29160</name>
</gene>
<evidence type="ECO:0000313" key="5">
    <source>
        <dbReference type="Proteomes" id="UP000320580"/>
    </source>
</evidence>